<dbReference type="Pfam" id="PF14474">
    <property type="entry name" value="RTC4"/>
    <property type="match status" value="1"/>
</dbReference>
<dbReference type="AlphaFoldDB" id="A0A2N5U939"/>
<dbReference type="InterPro" id="IPR028094">
    <property type="entry name" value="RTC4_C"/>
</dbReference>
<dbReference type="SMART" id="SM01312">
    <property type="entry name" value="RTC4"/>
    <property type="match status" value="1"/>
</dbReference>
<comment type="function">
    <text evidence="1">May be involved in a process influencing telomere capping.</text>
</comment>
<accession>A0A2N5U939</accession>
<evidence type="ECO:0000256" key="1">
    <source>
        <dbReference type="ARBA" id="ARBA00002738"/>
    </source>
</evidence>
<evidence type="ECO:0000256" key="7">
    <source>
        <dbReference type="ARBA" id="ARBA00023242"/>
    </source>
</evidence>
<comment type="subcellular location">
    <subcellularLocation>
        <location evidence="3">Cytoplasm</location>
    </subcellularLocation>
    <subcellularLocation>
        <location evidence="2">Nucleus</location>
    </subcellularLocation>
</comment>
<evidence type="ECO:0000259" key="8">
    <source>
        <dbReference type="SMART" id="SM01312"/>
    </source>
</evidence>
<name>A0A2N5U939_9BASI</name>
<keyword evidence="7" id="KW-0539">Nucleus</keyword>
<dbReference type="GO" id="GO:0005737">
    <property type="term" value="C:cytoplasm"/>
    <property type="evidence" value="ECO:0007669"/>
    <property type="project" value="UniProtKB-SubCell"/>
</dbReference>
<dbReference type="GO" id="GO:0005634">
    <property type="term" value="C:nucleus"/>
    <property type="evidence" value="ECO:0007669"/>
    <property type="project" value="UniProtKB-SubCell"/>
</dbReference>
<evidence type="ECO:0000256" key="4">
    <source>
        <dbReference type="ARBA" id="ARBA00009461"/>
    </source>
</evidence>
<evidence type="ECO:0000256" key="6">
    <source>
        <dbReference type="ARBA" id="ARBA00022490"/>
    </source>
</evidence>
<dbReference type="Proteomes" id="UP000235392">
    <property type="component" value="Unassembled WGS sequence"/>
</dbReference>
<proteinExistence type="inferred from homology"/>
<evidence type="ECO:0000256" key="5">
    <source>
        <dbReference type="ARBA" id="ARBA00015162"/>
    </source>
</evidence>
<evidence type="ECO:0000313" key="9">
    <source>
        <dbReference type="EMBL" id="PLW34265.1"/>
    </source>
</evidence>
<reference evidence="9 10" key="1">
    <citation type="submission" date="2017-11" db="EMBL/GenBank/DDBJ databases">
        <title>De novo assembly and phasing of dikaryotic genomes from two isolates of Puccinia coronata f. sp. avenae, the causal agent of oat crown rust.</title>
        <authorList>
            <person name="Miller M.E."/>
            <person name="Zhang Y."/>
            <person name="Omidvar V."/>
            <person name="Sperschneider J."/>
            <person name="Schwessinger B."/>
            <person name="Raley C."/>
            <person name="Palmer J.M."/>
            <person name="Garnica D."/>
            <person name="Upadhyaya N."/>
            <person name="Rathjen J."/>
            <person name="Taylor J.M."/>
            <person name="Park R.F."/>
            <person name="Dodds P.N."/>
            <person name="Hirsch C.D."/>
            <person name="Kianian S.F."/>
            <person name="Figueroa M."/>
        </authorList>
    </citation>
    <scope>NUCLEOTIDE SEQUENCE [LARGE SCALE GENOMIC DNA]</scope>
    <source>
        <strain evidence="9">12SD80</strain>
    </source>
</reference>
<comment type="similarity">
    <text evidence="4">Belongs to the RTC4 family.</text>
</comment>
<evidence type="ECO:0000313" key="10">
    <source>
        <dbReference type="Proteomes" id="UP000235392"/>
    </source>
</evidence>
<dbReference type="EMBL" id="PGCI01000201">
    <property type="protein sequence ID" value="PLW34265.1"/>
    <property type="molecule type" value="Genomic_DNA"/>
</dbReference>
<gene>
    <name evidence="9" type="ORF">PCASD_17902</name>
</gene>
<evidence type="ECO:0000256" key="2">
    <source>
        <dbReference type="ARBA" id="ARBA00004123"/>
    </source>
</evidence>
<dbReference type="InterPro" id="IPR039024">
    <property type="entry name" value="RTC4"/>
</dbReference>
<dbReference type="PANTHER" id="PTHR41391:SF1">
    <property type="entry name" value="RESTRICTION OF TELOMERE CAPPING PROTEIN 4"/>
    <property type="match status" value="1"/>
</dbReference>
<evidence type="ECO:0000256" key="3">
    <source>
        <dbReference type="ARBA" id="ARBA00004496"/>
    </source>
</evidence>
<protein>
    <recommendedName>
        <fullName evidence="5">Restriction of telomere capping protein 4</fullName>
    </recommendedName>
</protein>
<organism evidence="9 10">
    <name type="scientific">Puccinia coronata f. sp. avenae</name>
    <dbReference type="NCBI Taxonomy" id="200324"/>
    <lineage>
        <taxon>Eukaryota</taxon>
        <taxon>Fungi</taxon>
        <taxon>Dikarya</taxon>
        <taxon>Basidiomycota</taxon>
        <taxon>Pucciniomycotina</taxon>
        <taxon>Pucciniomycetes</taxon>
        <taxon>Pucciniales</taxon>
        <taxon>Pucciniaceae</taxon>
        <taxon>Puccinia</taxon>
    </lineage>
</organism>
<sequence length="169" mass="19247">MHWEELNIIPHGLAQGWPSILDFANLPRRVKNLCNHLLAICDKRITSSYLDQAVHTWITIGRNKSQSLFYDMSSFDTEQPGYYGVQGFQIIYNTLHYMFLSTTTIDYTTQLACPILADYLVQKVLIPETALSLIAEDFNTHRLNPLVQNTLNESRAYGAAMFPDEASSL</sequence>
<keyword evidence="6" id="KW-0963">Cytoplasm</keyword>
<feature type="domain" description="Restriction of telomere capping protein 4 C-terminal" evidence="8">
    <location>
        <begin position="59"/>
        <end position="164"/>
    </location>
</feature>
<dbReference type="PANTHER" id="PTHR41391">
    <property type="entry name" value="RESTRICTION OF TELOMERE CAPPING PROTEIN 4"/>
    <property type="match status" value="1"/>
</dbReference>
<comment type="caution">
    <text evidence="9">The sequence shown here is derived from an EMBL/GenBank/DDBJ whole genome shotgun (WGS) entry which is preliminary data.</text>
</comment>